<keyword evidence="3" id="KW-1185">Reference proteome</keyword>
<evidence type="ECO:0000313" key="2">
    <source>
        <dbReference type="EMBL" id="KAK9506002.1"/>
    </source>
</evidence>
<dbReference type="Proteomes" id="UP001461498">
    <property type="component" value="Unassembled WGS sequence"/>
</dbReference>
<organism evidence="2 3">
    <name type="scientific">Rhynocoris fuscipes</name>
    <dbReference type="NCBI Taxonomy" id="488301"/>
    <lineage>
        <taxon>Eukaryota</taxon>
        <taxon>Metazoa</taxon>
        <taxon>Ecdysozoa</taxon>
        <taxon>Arthropoda</taxon>
        <taxon>Hexapoda</taxon>
        <taxon>Insecta</taxon>
        <taxon>Pterygota</taxon>
        <taxon>Neoptera</taxon>
        <taxon>Paraneoptera</taxon>
        <taxon>Hemiptera</taxon>
        <taxon>Heteroptera</taxon>
        <taxon>Panheteroptera</taxon>
        <taxon>Cimicomorpha</taxon>
        <taxon>Reduviidae</taxon>
        <taxon>Harpactorinae</taxon>
        <taxon>Harpactorini</taxon>
        <taxon>Rhynocoris</taxon>
    </lineage>
</organism>
<reference evidence="2 3" key="1">
    <citation type="submission" date="2022-12" db="EMBL/GenBank/DDBJ databases">
        <title>Chromosome-level genome assembly of true bugs.</title>
        <authorList>
            <person name="Ma L."/>
            <person name="Li H."/>
        </authorList>
    </citation>
    <scope>NUCLEOTIDE SEQUENCE [LARGE SCALE GENOMIC DNA]</scope>
    <source>
        <strain evidence="2">Lab_2022b</strain>
    </source>
</reference>
<sequence>MVNMAETESMFLVAGSRLGVNGGTTDTGSEDSDLEPGPVASFQETKRNKRKNFQPRNISYCEEREHDDHIAMTMTAQIASTHIDDSICPMDLSCSRSDRTMINRDYNNRSGGNSNTIANSKYLLQQAFLHHHHHHTQPTDASDIREYAQNTVKELLEIYGLNSAEVAESITNNVPIANFSSGKQNFKYSI</sequence>
<dbReference type="AlphaFoldDB" id="A0AAW1D629"/>
<dbReference type="EMBL" id="JAPXFL010000005">
    <property type="protein sequence ID" value="KAK9506002.1"/>
    <property type="molecule type" value="Genomic_DNA"/>
</dbReference>
<proteinExistence type="predicted"/>
<evidence type="ECO:0000313" key="3">
    <source>
        <dbReference type="Proteomes" id="UP001461498"/>
    </source>
</evidence>
<feature type="region of interest" description="Disordered" evidence="1">
    <location>
        <begin position="17"/>
        <end position="53"/>
    </location>
</feature>
<evidence type="ECO:0000256" key="1">
    <source>
        <dbReference type="SAM" id="MobiDB-lite"/>
    </source>
</evidence>
<name>A0AAW1D629_9HEMI</name>
<protein>
    <submittedName>
        <fullName evidence="2">Uncharacterized protein</fullName>
    </submittedName>
</protein>
<comment type="caution">
    <text evidence="2">The sequence shown here is derived from an EMBL/GenBank/DDBJ whole genome shotgun (WGS) entry which is preliminary data.</text>
</comment>
<gene>
    <name evidence="2" type="ORF">O3M35_008020</name>
</gene>
<accession>A0AAW1D629</accession>